<dbReference type="RefSeq" id="WP_116187959.1">
    <property type="nucleotide sequence ID" value="NZ_QTTN01000004.1"/>
</dbReference>
<evidence type="ECO:0008006" key="4">
    <source>
        <dbReference type="Google" id="ProtNLM"/>
    </source>
</evidence>
<feature type="transmembrane region" description="Helical" evidence="1">
    <location>
        <begin position="170"/>
        <end position="195"/>
    </location>
</feature>
<keyword evidence="3" id="KW-1185">Reference proteome</keyword>
<keyword evidence="1" id="KW-0812">Transmembrane</keyword>
<feature type="transmembrane region" description="Helical" evidence="1">
    <location>
        <begin position="7"/>
        <end position="25"/>
    </location>
</feature>
<feature type="transmembrane region" description="Helical" evidence="1">
    <location>
        <begin position="283"/>
        <end position="300"/>
    </location>
</feature>
<evidence type="ECO:0000256" key="1">
    <source>
        <dbReference type="SAM" id="Phobius"/>
    </source>
</evidence>
<keyword evidence="1" id="KW-0472">Membrane</keyword>
<feature type="transmembrane region" description="Helical" evidence="1">
    <location>
        <begin position="90"/>
        <end position="108"/>
    </location>
</feature>
<feature type="transmembrane region" description="Helical" evidence="1">
    <location>
        <begin position="335"/>
        <end position="354"/>
    </location>
</feature>
<dbReference type="Proteomes" id="UP000256304">
    <property type="component" value="Unassembled WGS sequence"/>
</dbReference>
<feature type="transmembrane region" description="Helical" evidence="1">
    <location>
        <begin position="146"/>
        <end position="163"/>
    </location>
</feature>
<comment type="caution">
    <text evidence="2">The sequence shown here is derived from an EMBL/GenBank/DDBJ whole genome shotgun (WGS) entry which is preliminary data.</text>
</comment>
<feature type="transmembrane region" description="Helical" evidence="1">
    <location>
        <begin position="215"/>
        <end position="238"/>
    </location>
</feature>
<reference evidence="2 3" key="1">
    <citation type="submission" date="2018-08" db="EMBL/GenBank/DDBJ databases">
        <title>Genomic Encyclopedia of Type Strains, Phase III (KMG-III): the genomes of soil and plant-associated and newly described type strains.</title>
        <authorList>
            <person name="Whitman W."/>
        </authorList>
    </citation>
    <scope>NUCLEOTIDE SEQUENCE [LARGE SCALE GENOMIC DNA]</scope>
    <source>
        <strain evidence="2 3">CGMCC 1.10966</strain>
    </source>
</reference>
<evidence type="ECO:0000313" key="2">
    <source>
        <dbReference type="EMBL" id="REE91620.1"/>
    </source>
</evidence>
<organism evidence="2 3">
    <name type="scientific">Paenibacillus taihuensis</name>
    <dbReference type="NCBI Taxonomy" id="1156355"/>
    <lineage>
        <taxon>Bacteria</taxon>
        <taxon>Bacillati</taxon>
        <taxon>Bacillota</taxon>
        <taxon>Bacilli</taxon>
        <taxon>Bacillales</taxon>
        <taxon>Paenibacillaceae</taxon>
        <taxon>Paenibacillus</taxon>
    </lineage>
</organism>
<dbReference type="EMBL" id="QTTN01000004">
    <property type="protein sequence ID" value="REE91620.1"/>
    <property type="molecule type" value="Genomic_DNA"/>
</dbReference>
<dbReference type="AlphaFoldDB" id="A0A3D9SL21"/>
<feature type="transmembrane region" description="Helical" evidence="1">
    <location>
        <begin position="120"/>
        <end position="140"/>
    </location>
</feature>
<dbReference type="OrthoDB" id="9786218at2"/>
<accession>A0A3D9SL21</accession>
<evidence type="ECO:0000313" key="3">
    <source>
        <dbReference type="Proteomes" id="UP000256304"/>
    </source>
</evidence>
<sequence>MKLRIKQGLPILYLLLSVIAIVLMFPRETYNDPDTFWHIELGNYMLKHHTVLHHAIHTFYNDKLPYVPHEFGFQLIVAVLYDTFGWQGTYLLTGVCLFLLILGLYRLTRISRKELGLEEHHILLFVLVLIVSICVFYFYFKTRPQIISSCMIVWFFVYLREFNLSLSKRYAYAMVAISIGIANIHAGVWLVIAVFTAMALAESTFERSLSKFKLWTYLAIIAVGFINVGGTDNILYIFTVTKHHFNLMINEWQPVNFASPTEPRTILLLVFAMLLPFGIHRKAFRFMLMLGILFLGVSSYKQNLFMWLFVPYFAGTVVDLIPYHQNFKVPFKKAWLIWGLLLGLSANLVVNYLWPPTIDNKKYPVDEMSYVMSQTAVGVRPKVLAPYGSSGYVMSHGADVLCDGRQDPFVTDASKGVFGYTAFERSMKGFSELLPDIVQYDKPDYVIVRKNVSNRMYQSWCTAFGNPVFQGKYGDVFRIKKVQQSS</sequence>
<protein>
    <recommendedName>
        <fullName evidence="4">Dolichyl-phosphate-mannose-protein mannosyltransferase</fullName>
    </recommendedName>
</protein>
<name>A0A3D9SL21_9BACL</name>
<gene>
    <name evidence="2" type="ORF">A8990_104128</name>
</gene>
<keyword evidence="1" id="KW-1133">Transmembrane helix</keyword>
<proteinExistence type="predicted"/>